<dbReference type="OrthoDB" id="797774at2"/>
<keyword evidence="2" id="KW-1185">Reference proteome</keyword>
<dbReference type="RefSeq" id="WP_125029846.1">
    <property type="nucleotide sequence ID" value="NZ_JAPXVP010000003.1"/>
</dbReference>
<proteinExistence type="predicted"/>
<protein>
    <submittedName>
        <fullName evidence="1">Uncharacterized protein</fullName>
    </submittedName>
</protein>
<dbReference type="Proteomes" id="UP000285794">
    <property type="component" value="Unassembled WGS sequence"/>
</dbReference>
<accession>A0A425Y6C0</accession>
<sequence length="81" mass="8792">MEEGKEIIVIYKGNPVNSEIIKDILNDNGIIATMSNQLMGSIAPWYVSGGGIDPVGVEIFARDKEKALALIDAFNKSIPEE</sequence>
<evidence type="ECO:0000313" key="2">
    <source>
        <dbReference type="Proteomes" id="UP000285794"/>
    </source>
</evidence>
<reference evidence="1 2" key="1">
    <citation type="submission" date="2018-07" db="EMBL/GenBank/DDBJ databases">
        <title>Draft genome sequence of Ancylomarina sp. M1P.</title>
        <authorList>
            <person name="Yadav S."/>
            <person name="Villanueva L."/>
            <person name="Damste J.S.S."/>
        </authorList>
    </citation>
    <scope>NUCLEOTIDE SEQUENCE [LARGE SCALE GENOMIC DNA]</scope>
    <source>
        <strain evidence="1 2">M1P</strain>
    </source>
</reference>
<dbReference type="EMBL" id="QQWG01000003">
    <property type="protein sequence ID" value="RRG23801.1"/>
    <property type="molecule type" value="Genomic_DNA"/>
</dbReference>
<organism evidence="1 2">
    <name type="scientific">Ancylomarina euxinus</name>
    <dbReference type="NCBI Taxonomy" id="2283627"/>
    <lineage>
        <taxon>Bacteria</taxon>
        <taxon>Pseudomonadati</taxon>
        <taxon>Bacteroidota</taxon>
        <taxon>Bacteroidia</taxon>
        <taxon>Marinilabiliales</taxon>
        <taxon>Marinifilaceae</taxon>
        <taxon>Ancylomarina</taxon>
    </lineage>
</organism>
<dbReference type="AlphaFoldDB" id="A0A425Y6C0"/>
<evidence type="ECO:0000313" key="1">
    <source>
        <dbReference type="EMBL" id="RRG23801.1"/>
    </source>
</evidence>
<gene>
    <name evidence="1" type="ORF">DWB61_05315</name>
</gene>
<comment type="caution">
    <text evidence="1">The sequence shown here is derived from an EMBL/GenBank/DDBJ whole genome shotgun (WGS) entry which is preliminary data.</text>
</comment>
<name>A0A425Y6C0_9BACT</name>